<dbReference type="InterPro" id="IPR016040">
    <property type="entry name" value="NAD(P)-bd_dom"/>
</dbReference>
<sequence>MKITITGSLGNISRPLTEKLVAQGHEVQVISSDANKAAAIRKLQATPLIGSIEEYEFVKRSFEGSDAVYLMIPPNFSTPDYKAFTITAGKNYARAIQEAGISYVVNLSSSGSPLAGQSPLVNYQNLETFLDELPSLNILHLRPGGFYTNFYGSMGLIRHQGIIGNNYGEEVNMVLSHPEDIADAAAKAFSTLSFTGKKVQYIISDTLNGRQIAQILGAAIGKPELTWVPFTDEQLLQGLLQNGFSKDAAQHYIVDMGIAIREGLLAAHYAQHAKEVSGSRNFIAFAEDFARVYQQQG</sequence>
<gene>
    <name evidence="2" type="ORF">J7I42_13445</name>
</gene>
<feature type="domain" description="NAD(P)-binding" evidence="1">
    <location>
        <begin position="7"/>
        <end position="129"/>
    </location>
</feature>
<protein>
    <submittedName>
        <fullName evidence="2">NmrA family NAD(P)-binding protein</fullName>
    </submittedName>
</protein>
<dbReference type="Gene3D" id="3.40.50.720">
    <property type="entry name" value="NAD(P)-binding Rossmann-like Domain"/>
    <property type="match status" value="1"/>
</dbReference>
<dbReference type="Gene3D" id="3.90.25.10">
    <property type="entry name" value="UDP-galactose 4-epimerase, domain 1"/>
    <property type="match status" value="1"/>
</dbReference>
<dbReference type="PANTHER" id="PTHR43162:SF1">
    <property type="entry name" value="PRESTALK A DIFFERENTIATION PROTEIN A"/>
    <property type="match status" value="1"/>
</dbReference>
<dbReference type="RefSeq" id="WP_209139338.1">
    <property type="nucleotide sequence ID" value="NZ_JAGHKO010000002.1"/>
</dbReference>
<dbReference type="Proteomes" id="UP000677244">
    <property type="component" value="Unassembled WGS sequence"/>
</dbReference>
<evidence type="ECO:0000313" key="3">
    <source>
        <dbReference type="Proteomes" id="UP000677244"/>
    </source>
</evidence>
<organism evidence="2 3">
    <name type="scientific">Niastella soli</name>
    <dbReference type="NCBI Taxonomy" id="2821487"/>
    <lineage>
        <taxon>Bacteria</taxon>
        <taxon>Pseudomonadati</taxon>
        <taxon>Bacteroidota</taxon>
        <taxon>Chitinophagia</taxon>
        <taxon>Chitinophagales</taxon>
        <taxon>Chitinophagaceae</taxon>
        <taxon>Niastella</taxon>
    </lineage>
</organism>
<comment type="caution">
    <text evidence="2">The sequence shown here is derived from an EMBL/GenBank/DDBJ whole genome shotgun (WGS) entry which is preliminary data.</text>
</comment>
<name>A0ABS3YTW4_9BACT</name>
<dbReference type="InterPro" id="IPR036291">
    <property type="entry name" value="NAD(P)-bd_dom_sf"/>
</dbReference>
<dbReference type="PANTHER" id="PTHR43162">
    <property type="match status" value="1"/>
</dbReference>
<dbReference type="Pfam" id="PF13460">
    <property type="entry name" value="NAD_binding_10"/>
    <property type="match status" value="1"/>
</dbReference>
<dbReference type="SUPFAM" id="SSF51735">
    <property type="entry name" value="NAD(P)-binding Rossmann-fold domains"/>
    <property type="match status" value="1"/>
</dbReference>
<dbReference type="EMBL" id="JAGHKO010000002">
    <property type="protein sequence ID" value="MBO9201279.1"/>
    <property type="molecule type" value="Genomic_DNA"/>
</dbReference>
<keyword evidence="3" id="KW-1185">Reference proteome</keyword>
<accession>A0ABS3YTW4</accession>
<evidence type="ECO:0000313" key="2">
    <source>
        <dbReference type="EMBL" id="MBO9201279.1"/>
    </source>
</evidence>
<dbReference type="InterPro" id="IPR051604">
    <property type="entry name" value="Ergot_Alk_Oxidoreductase"/>
</dbReference>
<evidence type="ECO:0000259" key="1">
    <source>
        <dbReference type="Pfam" id="PF13460"/>
    </source>
</evidence>
<reference evidence="2 3" key="1">
    <citation type="submission" date="2021-03" db="EMBL/GenBank/DDBJ databases">
        <title>Assistant Professor.</title>
        <authorList>
            <person name="Huq M.A."/>
        </authorList>
    </citation>
    <scope>NUCLEOTIDE SEQUENCE [LARGE SCALE GENOMIC DNA]</scope>
    <source>
        <strain evidence="2 3">MAH-29</strain>
    </source>
</reference>
<proteinExistence type="predicted"/>